<sequence length="1110" mass="122861">MISFFRRRQLGAAHRASDVAKTGEAAMAEGNWPAAAEAFANAVRLKPTDGQLRLQLARARMMSGNAQDAERAARAAALLDTTSGRPELLLGLALLQQEGRHEDGLAALRSSLALNPAEEEARAALMEHGELTRLVSAGDAANRRRDWPEASRHYAEALRLAPDLAPIWVQYGHALKERGLLPAAENAYRRAVLAADHVLDHHLQLGHALKMLGRHDEAMECFLRCVQIDEGHHESRHEVQRYEAQRAVRESQGQRVVAERLAEAIPFTMQRLELLPGPGLVTDRELGQVHLPGAEAEAPLALQGAEAPLLLPPGRYHLVIEARVTAGRLPLPRLRLRDAPGRALVLRPTELAQGLWGVEIESEEPLAEPTLLLAGPARFFLLRLDLLRLGGEGGYLDAGTRQTALKAARGMLAALPEALRADLSRSGVVRKVLAEFFPGMLVPGHSYFRDTVASGTRAQSAAHAEAYWRGYEVAANMRDADFGACATAAPAVQPGSFKAIAYYLPQMHPIAENDAWWGKGFTEWTNVSKAVPQFLGHYQPRLPGELGFYDLRVKDVMRRQIELAKLHGIHGFCFHYYWFAGKRLLEGPLEALLADPSLDMPFCLCWANENWTRAWDGAKHDVLMAQHHTDEDHERVFEDLLRHMRDPRYITVEGRPVVLIYRLDMIPDHERMVDIWRRKAAEAGLPGIYIVAAATFGLPPARARGMDAMCGFPPHGVNIPTVEHTRTLLNSGFQGRIYEYAEVAEAAIAELELTPHAELPLLPGVMPSWDNEARRPGRGDVYAGATPAMFHRWLLAAARHVTRHHGPAERLVFVNAWNEWAEGAYLEPDRRYGYAFLAAVREAVRLMNNDPAPLQEMAEAHNHHSHRRADTVVLLHAFYPDLVEEFAAAIALARKTRPLDVIVTVPDSWSPTDMHAMLAALDPVRVVVSANRGRDVWPFLQALRVASALGYEHALKLHTKKSPHRTDGGDWRRGLVGTLLAPASLATLEADFFRAPSAGMAVVEHSLMPVRAEASVTYNKRHLEALLERLGLVEEKLGDFAAGTMLWFRLAALEPLLDLGVGAEDFGPELGQVDATLAHAFERVLMPFVEQRGMQVLRLPDVEGVPKVLA</sequence>
<protein>
    <submittedName>
        <fullName evidence="2">Tetratricopeptide repeat protein</fullName>
    </submittedName>
</protein>
<keyword evidence="3" id="KW-1185">Reference proteome</keyword>
<dbReference type="PANTHER" id="PTHR41244">
    <property type="entry name" value="RHAMNAN SYNTHESIS F"/>
    <property type="match status" value="1"/>
</dbReference>
<reference evidence="2 3" key="1">
    <citation type="submission" date="2019-01" db="EMBL/GenBank/DDBJ databases">
        <authorList>
            <person name="Chen W.-M."/>
        </authorList>
    </citation>
    <scope>NUCLEOTIDE SEQUENCE [LARGE SCALE GENOMIC DNA]</scope>
    <source>
        <strain evidence="2 3">CCP-6</strain>
    </source>
</reference>
<dbReference type="Gene3D" id="3.20.20.80">
    <property type="entry name" value="Glycosidases"/>
    <property type="match status" value="1"/>
</dbReference>
<dbReference type="Pfam" id="PF05045">
    <property type="entry name" value="RgpF"/>
    <property type="match status" value="1"/>
</dbReference>
<dbReference type="AlphaFoldDB" id="A0A437M1L7"/>
<dbReference type="Proteomes" id="UP000282957">
    <property type="component" value="Unassembled WGS sequence"/>
</dbReference>
<name>A0A437M1L7_9PROT</name>
<evidence type="ECO:0000313" key="3">
    <source>
        <dbReference type="Proteomes" id="UP000282957"/>
    </source>
</evidence>
<dbReference type="EMBL" id="SACL01000010">
    <property type="protein sequence ID" value="RVT91611.1"/>
    <property type="molecule type" value="Genomic_DNA"/>
</dbReference>
<feature type="repeat" description="TPR" evidence="1">
    <location>
        <begin position="16"/>
        <end position="49"/>
    </location>
</feature>
<evidence type="ECO:0000256" key="1">
    <source>
        <dbReference type="PROSITE-ProRule" id="PRU00339"/>
    </source>
</evidence>
<dbReference type="SMART" id="SM00028">
    <property type="entry name" value="TPR"/>
    <property type="match status" value="6"/>
</dbReference>
<evidence type="ECO:0000313" key="2">
    <source>
        <dbReference type="EMBL" id="RVT91611.1"/>
    </source>
</evidence>
<accession>A0A437M1L7</accession>
<keyword evidence="1" id="KW-0802">TPR repeat</keyword>
<dbReference type="Pfam" id="PF14307">
    <property type="entry name" value="Glyco_tran_WbsX"/>
    <property type="match status" value="1"/>
</dbReference>
<dbReference type="CDD" id="cd11579">
    <property type="entry name" value="Glyco_tran_WbsX"/>
    <property type="match status" value="1"/>
</dbReference>
<dbReference type="Pfam" id="PF13181">
    <property type="entry name" value="TPR_8"/>
    <property type="match status" value="1"/>
</dbReference>
<dbReference type="OrthoDB" id="9816424at2"/>
<dbReference type="PANTHER" id="PTHR41244:SF1">
    <property type="entry name" value="GLYCOSYLTRANSFERASE"/>
    <property type="match status" value="1"/>
</dbReference>
<dbReference type="InterPro" id="IPR007739">
    <property type="entry name" value="RgpF"/>
</dbReference>
<dbReference type="SUPFAM" id="SSF48452">
    <property type="entry name" value="TPR-like"/>
    <property type="match status" value="1"/>
</dbReference>
<organism evidence="2 3">
    <name type="scientific">Rhodovarius crocodyli</name>
    <dbReference type="NCBI Taxonomy" id="1979269"/>
    <lineage>
        <taxon>Bacteria</taxon>
        <taxon>Pseudomonadati</taxon>
        <taxon>Pseudomonadota</taxon>
        <taxon>Alphaproteobacteria</taxon>
        <taxon>Acetobacterales</taxon>
        <taxon>Roseomonadaceae</taxon>
        <taxon>Rhodovarius</taxon>
    </lineage>
</organism>
<dbReference type="InterPro" id="IPR032719">
    <property type="entry name" value="WbsX"/>
</dbReference>
<proteinExistence type="predicted"/>
<dbReference type="InterPro" id="IPR011990">
    <property type="entry name" value="TPR-like_helical_dom_sf"/>
</dbReference>
<dbReference type="Pfam" id="PF14559">
    <property type="entry name" value="TPR_19"/>
    <property type="match status" value="1"/>
</dbReference>
<gene>
    <name evidence="2" type="ORF">EOD42_21855</name>
</gene>
<comment type="caution">
    <text evidence="2">The sequence shown here is derived from an EMBL/GenBank/DDBJ whole genome shotgun (WGS) entry which is preliminary data.</text>
</comment>
<dbReference type="Gene3D" id="1.25.40.10">
    <property type="entry name" value="Tetratricopeptide repeat domain"/>
    <property type="match status" value="1"/>
</dbReference>
<feature type="repeat" description="TPR" evidence="1">
    <location>
        <begin position="199"/>
        <end position="232"/>
    </location>
</feature>
<dbReference type="InterPro" id="IPR019734">
    <property type="entry name" value="TPR_rpt"/>
</dbReference>
<dbReference type="PROSITE" id="PS50005">
    <property type="entry name" value="TPR"/>
    <property type="match status" value="2"/>
</dbReference>